<gene>
    <name evidence="7 10" type="primary">rsmA</name>
    <name evidence="7" type="synonym">ksgA</name>
    <name evidence="10" type="ORF">MOZ60_01445</name>
</gene>
<comment type="catalytic activity">
    <reaction evidence="7">
        <text>adenosine(1518)/adenosine(1519) in 16S rRNA + 4 S-adenosyl-L-methionine = N(6)-dimethyladenosine(1518)/N(6)-dimethyladenosine(1519) in 16S rRNA + 4 S-adenosyl-L-homocysteine + 4 H(+)</text>
        <dbReference type="Rhea" id="RHEA:19609"/>
        <dbReference type="Rhea" id="RHEA-COMP:10232"/>
        <dbReference type="Rhea" id="RHEA-COMP:10233"/>
        <dbReference type="ChEBI" id="CHEBI:15378"/>
        <dbReference type="ChEBI" id="CHEBI:57856"/>
        <dbReference type="ChEBI" id="CHEBI:59789"/>
        <dbReference type="ChEBI" id="CHEBI:74411"/>
        <dbReference type="ChEBI" id="CHEBI:74493"/>
        <dbReference type="EC" id="2.1.1.182"/>
    </reaction>
</comment>
<dbReference type="FunFam" id="3.40.50.150:FF:000023">
    <property type="entry name" value="Ribosomal RNA small subunit methyltransferase A"/>
    <property type="match status" value="1"/>
</dbReference>
<keyword evidence="1 7" id="KW-0963">Cytoplasm</keyword>
<comment type="function">
    <text evidence="7">Specifically dimethylates two adjacent adenosines (A1518 and A1519) in the loop of a conserved hairpin near the 3'-end of 16S rRNA in the 30S particle. May play a critical role in biogenesis of 30S subunits.</text>
</comment>
<comment type="similarity">
    <text evidence="7">Belongs to the class I-like SAM-binding methyltransferase superfamily. rRNA adenine N(6)-methyltransferase family. RsmA subfamily.</text>
</comment>
<dbReference type="SMART" id="SM00650">
    <property type="entry name" value="rADc"/>
    <property type="match status" value="1"/>
</dbReference>
<keyword evidence="5 7" id="KW-0949">S-adenosyl-L-methionine</keyword>
<dbReference type="PANTHER" id="PTHR11727">
    <property type="entry name" value="DIMETHYLADENOSINE TRANSFERASE"/>
    <property type="match status" value="1"/>
</dbReference>
<dbReference type="Gene3D" id="3.40.50.150">
    <property type="entry name" value="Vaccinia Virus protein VP39"/>
    <property type="match status" value="1"/>
</dbReference>
<evidence type="ECO:0000256" key="1">
    <source>
        <dbReference type="ARBA" id="ARBA00022490"/>
    </source>
</evidence>
<dbReference type="GO" id="GO:0005829">
    <property type="term" value="C:cytosol"/>
    <property type="evidence" value="ECO:0007669"/>
    <property type="project" value="TreeGrafter"/>
</dbReference>
<proteinExistence type="inferred from homology"/>
<keyword evidence="4 7" id="KW-0808">Transferase</keyword>
<evidence type="ECO:0000256" key="7">
    <source>
        <dbReference type="HAMAP-Rule" id="MF_00607"/>
    </source>
</evidence>
<dbReference type="PANTHER" id="PTHR11727:SF7">
    <property type="entry name" value="DIMETHYLADENOSINE TRANSFERASE-RELATED"/>
    <property type="match status" value="1"/>
</dbReference>
<evidence type="ECO:0000256" key="3">
    <source>
        <dbReference type="ARBA" id="ARBA00022603"/>
    </source>
</evidence>
<dbReference type="GO" id="GO:0052908">
    <property type="term" value="F:16S rRNA (adenine(1518)-N(6)/adenine(1519)-N(6))-dimethyltransferase activity"/>
    <property type="evidence" value="ECO:0007669"/>
    <property type="project" value="UniProtKB-EC"/>
</dbReference>
<dbReference type="Gene3D" id="1.10.8.100">
    <property type="entry name" value="Ribosomal RNA adenine dimethylase-like, domain 2"/>
    <property type="match status" value="1"/>
</dbReference>
<accession>A0AB35U6N9</accession>
<sequence length="280" mass="31784">MTKWIATPSRTKQILADYGLHAKKGYGQNFLVDPMLVERCAQQAHAEDAVIEIGPGIGSLTEQLARVAKHVTAYEVDEDLKTVLADTLSPYDNIEIIWQDFLTCDIKTKVQELREQYGSVSVCANLPYYITTPVLFRLFEEAPDIPYITVMVQKEVGERFAAGVNTQEYGALSVEAQTLYDVRKLFNVPARSFNPSPNVDSVIIQFARRSETVDPEDLQKFFTFVKACFRQRRKTVYNNLRDYLGSGDQALAVLERAGIDPRTRAQELSKEELRKLYDTL</sequence>
<feature type="binding site" evidence="7 8">
    <location>
        <position position="100"/>
    </location>
    <ligand>
        <name>S-adenosyl-L-methionine</name>
        <dbReference type="ChEBI" id="CHEBI:59789"/>
    </ligand>
</feature>
<dbReference type="GO" id="GO:0003723">
    <property type="term" value="F:RNA binding"/>
    <property type="evidence" value="ECO:0007669"/>
    <property type="project" value="UniProtKB-UniRule"/>
</dbReference>
<keyword evidence="2 7" id="KW-0698">rRNA processing</keyword>
<evidence type="ECO:0000259" key="9">
    <source>
        <dbReference type="SMART" id="SM00650"/>
    </source>
</evidence>
<feature type="domain" description="Ribosomal RNA adenine methylase transferase N-terminal" evidence="9">
    <location>
        <begin position="36"/>
        <end position="210"/>
    </location>
</feature>
<protein>
    <recommendedName>
        <fullName evidence="7">Ribosomal RNA small subunit methyltransferase A</fullName>
        <ecNumber evidence="7">2.1.1.182</ecNumber>
    </recommendedName>
    <alternativeName>
        <fullName evidence="7">16S rRNA (adenine(1518)-N(6)/adenine(1519)-N(6))-dimethyltransferase</fullName>
    </alternativeName>
    <alternativeName>
        <fullName evidence="7">16S rRNA dimethyladenosine transferase</fullName>
    </alternativeName>
    <alternativeName>
        <fullName evidence="7">16S rRNA dimethylase</fullName>
    </alternativeName>
    <alternativeName>
        <fullName evidence="7">S-adenosylmethionine-6-N', N'-adenosyl(rRNA) dimethyltransferase</fullName>
    </alternativeName>
</protein>
<evidence type="ECO:0000256" key="8">
    <source>
        <dbReference type="PROSITE-ProRule" id="PRU01026"/>
    </source>
</evidence>
<dbReference type="Proteomes" id="UP001286174">
    <property type="component" value="Unassembled WGS sequence"/>
</dbReference>
<evidence type="ECO:0000256" key="4">
    <source>
        <dbReference type="ARBA" id="ARBA00022679"/>
    </source>
</evidence>
<comment type="subcellular location">
    <subcellularLocation>
        <location evidence="7">Cytoplasm</location>
    </subcellularLocation>
</comment>
<evidence type="ECO:0000256" key="6">
    <source>
        <dbReference type="ARBA" id="ARBA00022884"/>
    </source>
</evidence>
<dbReference type="PROSITE" id="PS51689">
    <property type="entry name" value="SAM_RNA_A_N6_MT"/>
    <property type="match status" value="1"/>
</dbReference>
<feature type="binding site" evidence="7 8">
    <location>
        <position position="125"/>
    </location>
    <ligand>
        <name>S-adenosyl-L-methionine</name>
        <dbReference type="ChEBI" id="CHEBI:59789"/>
    </ligand>
</feature>
<dbReference type="InterPro" id="IPR020598">
    <property type="entry name" value="rRNA_Ade_methylase_Trfase_N"/>
</dbReference>
<keyword evidence="11" id="KW-1185">Reference proteome</keyword>
<dbReference type="PROSITE" id="PS01131">
    <property type="entry name" value="RRNA_A_DIMETH"/>
    <property type="match status" value="1"/>
</dbReference>
<reference evidence="10 11" key="1">
    <citation type="submission" date="2022-03" db="EMBL/GenBank/DDBJ databases">
        <title>Novel taxa within the pig intestine.</title>
        <authorList>
            <person name="Wylensek D."/>
            <person name="Bishof K."/>
            <person name="Afrizal A."/>
            <person name="Clavel T."/>
        </authorList>
    </citation>
    <scope>NUCLEOTIDE SEQUENCE [LARGE SCALE GENOMIC DNA]</scope>
    <source>
        <strain evidence="10 11">CLA-KB-P133</strain>
    </source>
</reference>
<feature type="binding site" evidence="7 8">
    <location>
        <position position="29"/>
    </location>
    <ligand>
        <name>S-adenosyl-L-methionine</name>
        <dbReference type="ChEBI" id="CHEBI:59789"/>
    </ligand>
</feature>
<feature type="binding site" evidence="7 8">
    <location>
        <position position="75"/>
    </location>
    <ligand>
        <name>S-adenosyl-L-methionine</name>
        <dbReference type="ChEBI" id="CHEBI:59789"/>
    </ligand>
</feature>
<dbReference type="Pfam" id="PF00398">
    <property type="entry name" value="RrnaAD"/>
    <property type="match status" value="1"/>
</dbReference>
<feature type="binding site" evidence="7 8">
    <location>
        <position position="31"/>
    </location>
    <ligand>
        <name>S-adenosyl-L-methionine</name>
        <dbReference type="ChEBI" id="CHEBI:59789"/>
    </ligand>
</feature>
<dbReference type="RefSeq" id="WP_370595384.1">
    <property type="nucleotide sequence ID" value="NZ_JALBUR010000002.1"/>
</dbReference>
<dbReference type="InterPro" id="IPR011530">
    <property type="entry name" value="rRNA_adenine_dimethylase"/>
</dbReference>
<evidence type="ECO:0000313" key="11">
    <source>
        <dbReference type="Proteomes" id="UP001286174"/>
    </source>
</evidence>
<name>A0AB35U6N9_9FIRM</name>
<dbReference type="InterPro" id="IPR001737">
    <property type="entry name" value="KsgA/Erm"/>
</dbReference>
<evidence type="ECO:0000313" key="10">
    <source>
        <dbReference type="EMBL" id="MDX8418754.1"/>
    </source>
</evidence>
<evidence type="ECO:0000256" key="5">
    <source>
        <dbReference type="ARBA" id="ARBA00022691"/>
    </source>
</evidence>
<dbReference type="InterPro" id="IPR029063">
    <property type="entry name" value="SAM-dependent_MTases_sf"/>
</dbReference>
<dbReference type="InterPro" id="IPR023165">
    <property type="entry name" value="rRNA_Ade_diMease-like_C"/>
</dbReference>
<dbReference type="InterPro" id="IPR020596">
    <property type="entry name" value="rRNA_Ade_Mease_Trfase_CS"/>
</dbReference>
<dbReference type="HAMAP" id="MF_00607">
    <property type="entry name" value="16SrRNA_methyltr_A"/>
    <property type="match status" value="1"/>
</dbReference>
<dbReference type="SUPFAM" id="SSF53335">
    <property type="entry name" value="S-adenosyl-L-methionine-dependent methyltransferases"/>
    <property type="match status" value="1"/>
</dbReference>
<dbReference type="NCBIfam" id="TIGR00755">
    <property type="entry name" value="ksgA"/>
    <property type="match status" value="1"/>
</dbReference>
<feature type="binding site" evidence="7 8">
    <location>
        <position position="54"/>
    </location>
    <ligand>
        <name>S-adenosyl-L-methionine</name>
        <dbReference type="ChEBI" id="CHEBI:59789"/>
    </ligand>
</feature>
<dbReference type="EMBL" id="JALBUR010000002">
    <property type="protein sequence ID" value="MDX8418754.1"/>
    <property type="molecule type" value="Genomic_DNA"/>
</dbReference>
<keyword evidence="3 7" id="KW-0489">Methyltransferase</keyword>
<dbReference type="CDD" id="cd02440">
    <property type="entry name" value="AdoMet_MTases"/>
    <property type="match status" value="1"/>
</dbReference>
<comment type="caution">
    <text evidence="10">The sequence shown here is derived from an EMBL/GenBank/DDBJ whole genome shotgun (WGS) entry which is preliminary data.</text>
</comment>
<organism evidence="10 11">
    <name type="scientific">Grylomicrobium aquisgranensis</name>
    <dbReference type="NCBI Taxonomy" id="2926318"/>
    <lineage>
        <taxon>Bacteria</taxon>
        <taxon>Bacillati</taxon>
        <taxon>Bacillota</taxon>
        <taxon>Erysipelotrichia</taxon>
        <taxon>Erysipelotrichales</taxon>
        <taxon>Erysipelotrichaceae</taxon>
        <taxon>Grylomicrobium</taxon>
    </lineage>
</organism>
<dbReference type="AlphaFoldDB" id="A0AB35U6N9"/>
<evidence type="ECO:0000256" key="2">
    <source>
        <dbReference type="ARBA" id="ARBA00022552"/>
    </source>
</evidence>
<keyword evidence="6 7" id="KW-0694">RNA-binding</keyword>
<dbReference type="EC" id="2.1.1.182" evidence="7"/>